<keyword evidence="2" id="KW-1185">Reference proteome</keyword>
<proteinExistence type="predicted"/>
<sequence>MKLKKDALIQLANEAIELRYPDFDFDLSDYVVTAWRNSHTVVVKYRRMIQFIPLDRKLDNLHYDIEVDLTSQHISPFDIWGMNRFYIPTSEEQANIDFVTNVFGLPHPGFIACIEEDTSVYRIYLDNEQSFGRYVIDKITGIEYEGAIEGSYEPMPRDLDGLSSHPDPLLEIIE</sequence>
<protein>
    <submittedName>
        <fullName evidence="1">Uncharacterized protein</fullName>
    </submittedName>
</protein>
<reference evidence="1" key="1">
    <citation type="submission" date="2022-09" db="EMBL/GenBank/DDBJ databases">
        <title>Comparative genomics and taxonomic characterization of three novel marine species of genus Reichenbachiella exhibiting antioxidant and polysaccharide degradation activities.</title>
        <authorList>
            <person name="Muhammad N."/>
            <person name="Lee Y.-J."/>
            <person name="Ko J."/>
            <person name="Kim S.-G."/>
        </authorList>
    </citation>
    <scope>NUCLEOTIDE SEQUENCE</scope>
    <source>
        <strain evidence="1">BKB1-1</strain>
    </source>
</reference>
<dbReference type="EMBL" id="CP106679">
    <property type="protein sequence ID" value="UXP31149.1"/>
    <property type="molecule type" value="Genomic_DNA"/>
</dbReference>
<evidence type="ECO:0000313" key="1">
    <source>
        <dbReference type="EMBL" id="UXP31149.1"/>
    </source>
</evidence>
<organism evidence="1 2">
    <name type="scientific">Reichenbachiella agarivorans</name>
    <dbReference type="NCBI Taxonomy" id="2979464"/>
    <lineage>
        <taxon>Bacteria</taxon>
        <taxon>Pseudomonadati</taxon>
        <taxon>Bacteroidota</taxon>
        <taxon>Cytophagia</taxon>
        <taxon>Cytophagales</taxon>
        <taxon>Reichenbachiellaceae</taxon>
        <taxon>Reichenbachiella</taxon>
    </lineage>
</organism>
<dbReference type="RefSeq" id="WP_262308591.1">
    <property type="nucleotide sequence ID" value="NZ_CP106679.1"/>
</dbReference>
<evidence type="ECO:0000313" key="2">
    <source>
        <dbReference type="Proteomes" id="UP001065174"/>
    </source>
</evidence>
<accession>A0ABY6CKV6</accession>
<name>A0ABY6CKV6_9BACT</name>
<dbReference type="Proteomes" id="UP001065174">
    <property type="component" value="Chromosome"/>
</dbReference>
<gene>
    <name evidence="1" type="ORF">N6H18_12400</name>
</gene>